<feature type="compositionally biased region" description="Basic and acidic residues" evidence="1">
    <location>
        <begin position="51"/>
        <end position="65"/>
    </location>
</feature>
<proteinExistence type="predicted"/>
<name>A0A455SLM5_9CHLR</name>
<accession>A0A455SLM5</accession>
<evidence type="ECO:0000256" key="1">
    <source>
        <dbReference type="SAM" id="MobiDB-lite"/>
    </source>
</evidence>
<organism evidence="2">
    <name type="scientific">Thermosporothrix sp. COM3</name>
    <dbReference type="NCBI Taxonomy" id="2490863"/>
    <lineage>
        <taxon>Bacteria</taxon>
        <taxon>Bacillati</taxon>
        <taxon>Chloroflexota</taxon>
        <taxon>Ktedonobacteria</taxon>
        <taxon>Ktedonobacterales</taxon>
        <taxon>Thermosporotrichaceae</taxon>
        <taxon>Thermosporothrix</taxon>
    </lineage>
</organism>
<dbReference type="AlphaFoldDB" id="A0A455SLM5"/>
<evidence type="ECO:0000313" key="2">
    <source>
        <dbReference type="EMBL" id="BBH88191.1"/>
    </source>
</evidence>
<dbReference type="EMBL" id="AP019376">
    <property type="protein sequence ID" value="BBH88191.1"/>
    <property type="molecule type" value="Genomic_DNA"/>
</dbReference>
<gene>
    <name evidence="2" type="ORF">KTC_29420</name>
</gene>
<reference evidence="2" key="1">
    <citation type="submission" date="2018-12" db="EMBL/GenBank/DDBJ databases">
        <title>Novel natural products biosynthetic potential of the class Ktedonobacteria.</title>
        <authorList>
            <person name="Zheng Y."/>
            <person name="Saitou A."/>
            <person name="Wang C.M."/>
            <person name="Toyoda A."/>
            <person name="Minakuchi Y."/>
            <person name="Sekiguchi Y."/>
            <person name="Ueda K."/>
            <person name="Takano H."/>
            <person name="Sakai Y."/>
            <person name="Yokota A."/>
            <person name="Yabe S."/>
        </authorList>
    </citation>
    <scope>NUCLEOTIDE SEQUENCE</scope>
    <source>
        <strain evidence="2">COM3</strain>
    </source>
</reference>
<protein>
    <submittedName>
        <fullName evidence="2">Uncharacterized protein</fullName>
    </submittedName>
</protein>
<feature type="region of interest" description="Disordered" evidence="1">
    <location>
        <begin position="45"/>
        <end position="65"/>
    </location>
</feature>
<sequence length="65" mass="7194">MRALGQRGYLQRGISFPDIFLSDRRERLSNGISTCTGNSVILTETAPRTEPLSEEKERAEASLAP</sequence>